<dbReference type="RefSeq" id="WP_197531369.1">
    <property type="nucleotide sequence ID" value="NZ_SIHJ01000001.1"/>
</dbReference>
<feature type="transmembrane region" description="Helical" evidence="1">
    <location>
        <begin position="222"/>
        <end position="241"/>
    </location>
</feature>
<dbReference type="SUPFAM" id="SSF141571">
    <property type="entry name" value="Pentapeptide repeat-like"/>
    <property type="match status" value="1"/>
</dbReference>
<dbReference type="PANTHER" id="PTHR14136:SF17">
    <property type="entry name" value="BTB_POZ DOMAIN-CONTAINING PROTEIN KCTD9"/>
    <property type="match status" value="1"/>
</dbReference>
<keyword evidence="1" id="KW-0472">Membrane</keyword>
<dbReference type="Proteomes" id="UP000316714">
    <property type="component" value="Unassembled WGS sequence"/>
</dbReference>
<proteinExistence type="predicted"/>
<gene>
    <name evidence="2" type="ORF">KOR34_26080</name>
</gene>
<dbReference type="InterPro" id="IPR051082">
    <property type="entry name" value="Pentapeptide-BTB/POZ_domain"/>
</dbReference>
<dbReference type="InterPro" id="IPR001646">
    <property type="entry name" value="5peptide_repeat"/>
</dbReference>
<organism evidence="2 3">
    <name type="scientific">Posidoniimonas corsicana</name>
    <dbReference type="NCBI Taxonomy" id="1938618"/>
    <lineage>
        <taxon>Bacteria</taxon>
        <taxon>Pseudomonadati</taxon>
        <taxon>Planctomycetota</taxon>
        <taxon>Planctomycetia</taxon>
        <taxon>Pirellulales</taxon>
        <taxon>Lacipirellulaceae</taxon>
        <taxon>Posidoniimonas</taxon>
    </lineage>
</organism>
<keyword evidence="1" id="KW-1133">Transmembrane helix</keyword>
<dbReference type="AlphaFoldDB" id="A0A5C5VIC1"/>
<feature type="transmembrane region" description="Helical" evidence="1">
    <location>
        <begin position="339"/>
        <end position="363"/>
    </location>
</feature>
<dbReference type="PANTHER" id="PTHR14136">
    <property type="entry name" value="BTB_POZ DOMAIN-CONTAINING PROTEIN KCTD9"/>
    <property type="match status" value="1"/>
</dbReference>
<accession>A0A5C5VIC1</accession>
<evidence type="ECO:0000313" key="3">
    <source>
        <dbReference type="Proteomes" id="UP000316714"/>
    </source>
</evidence>
<dbReference type="Pfam" id="PF00805">
    <property type="entry name" value="Pentapeptide"/>
    <property type="match status" value="2"/>
</dbReference>
<feature type="transmembrane region" description="Helical" evidence="1">
    <location>
        <begin position="285"/>
        <end position="304"/>
    </location>
</feature>
<evidence type="ECO:0000313" key="2">
    <source>
        <dbReference type="EMBL" id="TWT37650.1"/>
    </source>
</evidence>
<comment type="caution">
    <text evidence="2">The sequence shown here is derived from an EMBL/GenBank/DDBJ whole genome shotgun (WGS) entry which is preliminary data.</text>
</comment>
<dbReference type="Gene3D" id="2.160.20.80">
    <property type="entry name" value="E3 ubiquitin-protein ligase SopA"/>
    <property type="match status" value="1"/>
</dbReference>
<keyword evidence="1" id="KW-0812">Transmembrane</keyword>
<reference evidence="2 3" key="1">
    <citation type="submission" date="2019-02" db="EMBL/GenBank/DDBJ databases">
        <title>Deep-cultivation of Planctomycetes and their phenomic and genomic characterization uncovers novel biology.</title>
        <authorList>
            <person name="Wiegand S."/>
            <person name="Jogler M."/>
            <person name="Boedeker C."/>
            <person name="Pinto D."/>
            <person name="Vollmers J."/>
            <person name="Rivas-Marin E."/>
            <person name="Kohn T."/>
            <person name="Peeters S.H."/>
            <person name="Heuer A."/>
            <person name="Rast P."/>
            <person name="Oberbeckmann S."/>
            <person name="Bunk B."/>
            <person name="Jeske O."/>
            <person name="Meyerdierks A."/>
            <person name="Storesund J.E."/>
            <person name="Kallscheuer N."/>
            <person name="Luecker S."/>
            <person name="Lage O.M."/>
            <person name="Pohl T."/>
            <person name="Merkel B.J."/>
            <person name="Hornburger P."/>
            <person name="Mueller R.-W."/>
            <person name="Bruemmer F."/>
            <person name="Labrenz M."/>
            <person name="Spormann A.M."/>
            <person name="Op Den Camp H."/>
            <person name="Overmann J."/>
            <person name="Amann R."/>
            <person name="Jetten M.S.M."/>
            <person name="Mascher T."/>
            <person name="Medema M.H."/>
            <person name="Devos D.P."/>
            <person name="Kaster A.-K."/>
            <person name="Ovreas L."/>
            <person name="Rohde M."/>
            <person name="Galperin M.Y."/>
            <person name="Jogler C."/>
        </authorList>
    </citation>
    <scope>NUCLEOTIDE SEQUENCE [LARGE SCALE GENOMIC DNA]</scope>
    <source>
        <strain evidence="2 3">KOR34</strain>
    </source>
</reference>
<evidence type="ECO:0000256" key="1">
    <source>
        <dbReference type="SAM" id="Phobius"/>
    </source>
</evidence>
<protein>
    <submittedName>
        <fullName evidence="2">Pentapeptide repeats (8 copies)</fullName>
    </submittedName>
</protein>
<sequence>MASEQVKDFFENIDQHVASLSVDVANPYGNHARALAEFRRGFPGLSDFTNLRIESLDFREADFDDLVLSGTKFINCDLTGATFRNATLVESWIYPTWGPGGHPLPSVRHANFRDADLHGARLKGDLTSAEFTNANLTWVYFDDSSLRSAEFTGAILDHASLCNVDVDPSTTFEFLRSCDECKADRNFLNTLGPQMGSLTLGNLSAMAISDPVYELRYRFGGVWRTIHLLSVAVFLWPYIWFVGSKWAGAKFKDQPGDDSMTLLEALLRFIVTGGKNWQASWQPNYLSLGCFAVVLLFNLIRVVLLRKTLELEEREKITGIPPRFSLSSKFFRNITWENLLLLMHILWFAMMASVVINTSHFMMQRISVPVPVP</sequence>
<name>A0A5C5VIC1_9BACT</name>
<keyword evidence="3" id="KW-1185">Reference proteome</keyword>
<dbReference type="EMBL" id="SIHJ01000001">
    <property type="protein sequence ID" value="TWT37650.1"/>
    <property type="molecule type" value="Genomic_DNA"/>
</dbReference>